<feature type="domain" description="Zn(2)-C6 fungal-type" evidence="6">
    <location>
        <begin position="100"/>
        <end position="131"/>
    </location>
</feature>
<dbReference type="Pfam" id="PF00172">
    <property type="entry name" value="Zn_clus"/>
    <property type="match status" value="1"/>
</dbReference>
<keyword evidence="4" id="KW-0539">Nucleus</keyword>
<dbReference type="GO" id="GO:0008270">
    <property type="term" value="F:zinc ion binding"/>
    <property type="evidence" value="ECO:0007669"/>
    <property type="project" value="InterPro"/>
</dbReference>
<dbReference type="GO" id="GO:0003677">
    <property type="term" value="F:DNA binding"/>
    <property type="evidence" value="ECO:0007669"/>
    <property type="project" value="UniProtKB-KW"/>
</dbReference>
<gene>
    <name evidence="7" type="ORF">EDB81DRAFT_354061</name>
</gene>
<keyword evidence="3" id="KW-0238">DNA-binding</keyword>
<comment type="subcellular location">
    <subcellularLocation>
        <location evidence="1">Nucleus</location>
    </subcellularLocation>
</comment>
<dbReference type="OrthoDB" id="2943660at2759"/>
<dbReference type="PROSITE" id="PS00463">
    <property type="entry name" value="ZN2_CY6_FUNGAL_1"/>
    <property type="match status" value="1"/>
</dbReference>
<dbReference type="InterPro" id="IPR001138">
    <property type="entry name" value="Zn2Cys6_DnaBD"/>
</dbReference>
<evidence type="ECO:0000313" key="7">
    <source>
        <dbReference type="EMBL" id="KAH7161907.1"/>
    </source>
</evidence>
<evidence type="ECO:0000313" key="8">
    <source>
        <dbReference type="Proteomes" id="UP000738349"/>
    </source>
</evidence>
<reference evidence="7" key="1">
    <citation type="journal article" date="2021" name="Nat. Commun.">
        <title>Genetic determinants of endophytism in the Arabidopsis root mycobiome.</title>
        <authorList>
            <person name="Mesny F."/>
            <person name="Miyauchi S."/>
            <person name="Thiergart T."/>
            <person name="Pickel B."/>
            <person name="Atanasova L."/>
            <person name="Karlsson M."/>
            <person name="Huettel B."/>
            <person name="Barry K.W."/>
            <person name="Haridas S."/>
            <person name="Chen C."/>
            <person name="Bauer D."/>
            <person name="Andreopoulos W."/>
            <person name="Pangilinan J."/>
            <person name="LaButti K."/>
            <person name="Riley R."/>
            <person name="Lipzen A."/>
            <person name="Clum A."/>
            <person name="Drula E."/>
            <person name="Henrissat B."/>
            <person name="Kohler A."/>
            <person name="Grigoriev I.V."/>
            <person name="Martin F.M."/>
            <person name="Hacquard S."/>
        </authorList>
    </citation>
    <scope>NUCLEOTIDE SEQUENCE</scope>
    <source>
        <strain evidence="7">MPI-CAGE-AT-0147</strain>
    </source>
</reference>
<evidence type="ECO:0000256" key="1">
    <source>
        <dbReference type="ARBA" id="ARBA00004123"/>
    </source>
</evidence>
<dbReference type="InterPro" id="IPR036864">
    <property type="entry name" value="Zn2-C6_fun-type_DNA-bd_sf"/>
</dbReference>
<evidence type="ECO:0000256" key="4">
    <source>
        <dbReference type="ARBA" id="ARBA00023242"/>
    </source>
</evidence>
<dbReference type="AlphaFoldDB" id="A0A9P9FHF4"/>
<dbReference type="GO" id="GO:0005634">
    <property type="term" value="C:nucleus"/>
    <property type="evidence" value="ECO:0007669"/>
    <property type="project" value="UniProtKB-SubCell"/>
</dbReference>
<keyword evidence="8" id="KW-1185">Reference proteome</keyword>
<dbReference type="PROSITE" id="PS50048">
    <property type="entry name" value="ZN2_CY6_FUNGAL_2"/>
    <property type="match status" value="1"/>
</dbReference>
<feature type="compositionally biased region" description="Basic and acidic residues" evidence="5">
    <location>
        <begin position="7"/>
        <end position="37"/>
    </location>
</feature>
<feature type="region of interest" description="Disordered" evidence="5">
    <location>
        <begin position="1"/>
        <end position="82"/>
    </location>
</feature>
<protein>
    <recommendedName>
        <fullName evidence="6">Zn(2)-C6 fungal-type domain-containing protein</fullName>
    </recommendedName>
</protein>
<evidence type="ECO:0000259" key="6">
    <source>
        <dbReference type="PROSITE" id="PS50048"/>
    </source>
</evidence>
<organism evidence="7 8">
    <name type="scientific">Dactylonectria macrodidyma</name>
    <dbReference type="NCBI Taxonomy" id="307937"/>
    <lineage>
        <taxon>Eukaryota</taxon>
        <taxon>Fungi</taxon>
        <taxon>Dikarya</taxon>
        <taxon>Ascomycota</taxon>
        <taxon>Pezizomycotina</taxon>
        <taxon>Sordariomycetes</taxon>
        <taxon>Hypocreomycetidae</taxon>
        <taxon>Hypocreales</taxon>
        <taxon>Nectriaceae</taxon>
        <taxon>Dactylonectria</taxon>
    </lineage>
</organism>
<proteinExistence type="predicted"/>
<sequence length="229" mass="25225">MGGYAYDSRRVDTRSVPEQPRMEKEDRQKEACPDKDAQSVNLSEIENPTKVRRATAKPPTAAASPDVLSPSRSREKRGASPTIVEAPKMIKRRRPRAATACDHCRTYKVKCNIDKEAPCANCKQRAIECIVTRRCYRGRPPLQTYTNSTGTEVNSTLPGPSQVKLGIADATNKGSAFLETRQNLAQDASADSLNKEDMYSASGCVGFGENLDRGISHERVEHVLPLTCE</sequence>
<dbReference type="EMBL" id="JAGMUV010000004">
    <property type="protein sequence ID" value="KAH7161907.1"/>
    <property type="molecule type" value="Genomic_DNA"/>
</dbReference>
<dbReference type="PANTHER" id="PTHR46910:SF3">
    <property type="entry name" value="HALOTOLERANCE PROTEIN 9-RELATED"/>
    <property type="match status" value="1"/>
</dbReference>
<dbReference type="SUPFAM" id="SSF57701">
    <property type="entry name" value="Zn2/Cys6 DNA-binding domain"/>
    <property type="match status" value="1"/>
</dbReference>
<dbReference type="GO" id="GO:0000981">
    <property type="term" value="F:DNA-binding transcription factor activity, RNA polymerase II-specific"/>
    <property type="evidence" value="ECO:0007669"/>
    <property type="project" value="InterPro"/>
</dbReference>
<keyword evidence="2" id="KW-0479">Metal-binding</keyword>
<dbReference type="InterPro" id="IPR050987">
    <property type="entry name" value="AtrR-like"/>
</dbReference>
<evidence type="ECO:0000256" key="2">
    <source>
        <dbReference type="ARBA" id="ARBA00022723"/>
    </source>
</evidence>
<dbReference type="CDD" id="cd00067">
    <property type="entry name" value="GAL4"/>
    <property type="match status" value="1"/>
</dbReference>
<dbReference type="PANTHER" id="PTHR46910">
    <property type="entry name" value="TRANSCRIPTION FACTOR PDR1"/>
    <property type="match status" value="1"/>
</dbReference>
<dbReference type="Proteomes" id="UP000738349">
    <property type="component" value="Unassembled WGS sequence"/>
</dbReference>
<comment type="caution">
    <text evidence="7">The sequence shown here is derived from an EMBL/GenBank/DDBJ whole genome shotgun (WGS) entry which is preliminary data.</text>
</comment>
<accession>A0A9P9FHF4</accession>
<evidence type="ECO:0000256" key="5">
    <source>
        <dbReference type="SAM" id="MobiDB-lite"/>
    </source>
</evidence>
<name>A0A9P9FHF4_9HYPO</name>
<evidence type="ECO:0000256" key="3">
    <source>
        <dbReference type="ARBA" id="ARBA00023125"/>
    </source>
</evidence>
<dbReference type="Gene3D" id="4.10.240.10">
    <property type="entry name" value="Zn(2)-C6 fungal-type DNA-binding domain"/>
    <property type="match status" value="1"/>
</dbReference>